<name>A0A2J7TKK8_METSI</name>
<dbReference type="SUPFAM" id="SSF53448">
    <property type="entry name" value="Nucleotide-diphospho-sugar transferases"/>
    <property type="match status" value="1"/>
</dbReference>
<organism evidence="10 11">
    <name type="scientific">Methylocella silvestris</name>
    <dbReference type="NCBI Taxonomy" id="199596"/>
    <lineage>
        <taxon>Bacteria</taxon>
        <taxon>Pseudomonadati</taxon>
        <taxon>Pseudomonadota</taxon>
        <taxon>Alphaproteobacteria</taxon>
        <taxon>Hyphomicrobiales</taxon>
        <taxon>Beijerinckiaceae</taxon>
        <taxon>Methylocella</taxon>
    </lineage>
</organism>
<keyword evidence="5 10" id="KW-0808">Transferase</keyword>
<dbReference type="AlphaFoldDB" id="A0A2J7TKK8"/>
<evidence type="ECO:0000256" key="8">
    <source>
        <dbReference type="ARBA" id="ARBA00023136"/>
    </source>
</evidence>
<keyword evidence="8 9" id="KW-0472">Membrane</keyword>
<dbReference type="InterPro" id="IPR025993">
    <property type="entry name" value="Ceramide_glucosylTrfase"/>
</dbReference>
<dbReference type="EMBL" id="PDZR01000002">
    <property type="protein sequence ID" value="PNG27288.1"/>
    <property type="molecule type" value="Genomic_DNA"/>
</dbReference>
<evidence type="ECO:0000256" key="1">
    <source>
        <dbReference type="ARBA" id="ARBA00004141"/>
    </source>
</evidence>
<comment type="pathway">
    <text evidence="2">Lipid metabolism; sphingolipid metabolism.</text>
</comment>
<dbReference type="GO" id="GO:0008120">
    <property type="term" value="F:ceramide glucosyltransferase activity"/>
    <property type="evidence" value="ECO:0007669"/>
    <property type="project" value="TreeGrafter"/>
</dbReference>
<dbReference type="OrthoDB" id="9814255at2"/>
<evidence type="ECO:0000313" key="10">
    <source>
        <dbReference type="EMBL" id="PNG27288.1"/>
    </source>
</evidence>
<dbReference type="Pfam" id="PF13506">
    <property type="entry name" value="Glyco_transf_21"/>
    <property type="match status" value="1"/>
</dbReference>
<evidence type="ECO:0000256" key="5">
    <source>
        <dbReference type="ARBA" id="ARBA00022679"/>
    </source>
</evidence>
<comment type="subcellular location">
    <subcellularLocation>
        <location evidence="1">Membrane</location>
        <topology evidence="1">Multi-pass membrane protein</topology>
    </subcellularLocation>
</comment>
<reference evidence="10 11" key="1">
    <citation type="submission" date="2017-10" db="EMBL/GenBank/DDBJ databases">
        <title>Genome announcement of Methylocella silvestris TVC from permafrost.</title>
        <authorList>
            <person name="Wang J."/>
            <person name="Geng K."/>
            <person name="Ul-Haque F."/>
            <person name="Crombie A.T."/>
            <person name="Street L.E."/>
            <person name="Wookey P.A."/>
            <person name="Murrell J.C."/>
            <person name="Pratscher J."/>
        </authorList>
    </citation>
    <scope>NUCLEOTIDE SEQUENCE [LARGE SCALE GENOMIC DNA]</scope>
    <source>
        <strain evidence="10 11">TVC</strain>
    </source>
</reference>
<feature type="transmembrane region" description="Helical" evidence="9">
    <location>
        <begin position="304"/>
        <end position="322"/>
    </location>
</feature>
<evidence type="ECO:0000256" key="3">
    <source>
        <dbReference type="ARBA" id="ARBA00004991"/>
    </source>
</evidence>
<dbReference type="GO" id="GO:0016020">
    <property type="term" value="C:membrane"/>
    <property type="evidence" value="ECO:0007669"/>
    <property type="project" value="UniProtKB-SubCell"/>
</dbReference>
<keyword evidence="4" id="KW-0328">Glycosyltransferase</keyword>
<comment type="pathway">
    <text evidence="3">Sphingolipid metabolism.</text>
</comment>
<evidence type="ECO:0000256" key="4">
    <source>
        <dbReference type="ARBA" id="ARBA00022676"/>
    </source>
</evidence>
<evidence type="ECO:0000256" key="6">
    <source>
        <dbReference type="ARBA" id="ARBA00022692"/>
    </source>
</evidence>
<dbReference type="PANTHER" id="PTHR12726:SF0">
    <property type="entry name" value="CERAMIDE GLUCOSYLTRANSFERASE"/>
    <property type="match status" value="1"/>
</dbReference>
<evidence type="ECO:0000256" key="7">
    <source>
        <dbReference type="ARBA" id="ARBA00022989"/>
    </source>
</evidence>
<keyword evidence="6 9" id="KW-0812">Transmembrane</keyword>
<dbReference type="CDD" id="cd02520">
    <property type="entry name" value="Glucosylceramide_synthase"/>
    <property type="match status" value="1"/>
</dbReference>
<protein>
    <submittedName>
        <fullName evidence="10">Ceramide glucosyltransferase</fullName>
    </submittedName>
</protein>
<evidence type="ECO:0000256" key="2">
    <source>
        <dbReference type="ARBA" id="ARBA00004760"/>
    </source>
</evidence>
<gene>
    <name evidence="10" type="ORF">CR492_04225</name>
</gene>
<feature type="transmembrane region" description="Helical" evidence="9">
    <location>
        <begin position="280"/>
        <end position="298"/>
    </location>
</feature>
<proteinExistence type="predicted"/>
<comment type="caution">
    <text evidence="10">The sequence shown here is derived from an EMBL/GenBank/DDBJ whole genome shotgun (WGS) entry which is preliminary data.</text>
</comment>
<feature type="transmembrane region" description="Helical" evidence="9">
    <location>
        <begin position="6"/>
        <end position="27"/>
    </location>
</feature>
<dbReference type="InterPro" id="IPR029044">
    <property type="entry name" value="Nucleotide-diphossugar_trans"/>
</dbReference>
<dbReference type="PANTHER" id="PTHR12726">
    <property type="entry name" value="CERAMIDE GLUCOSYLTRANSFERASE"/>
    <property type="match status" value="1"/>
</dbReference>
<keyword evidence="7 9" id="KW-1133">Transmembrane helix</keyword>
<dbReference type="GO" id="GO:0006679">
    <property type="term" value="P:glucosylceramide biosynthetic process"/>
    <property type="evidence" value="ECO:0007669"/>
    <property type="project" value="TreeGrafter"/>
</dbReference>
<accession>A0A2J7TKK8</accession>
<sequence>MTSIYAAAFFCATLILLNLVSIGIAMVRTRLKMRPAPTPAPAPGVSLVRPVCGLDNFCEETLGSSFSLDYPLYEIIFCVARGSDPAAPLVRRLIAAHPQVPARLIVGDEKVSANPKLNNCVRGWDAAKHDYIVLADSNVMMPKDYIQRLLAGFGPTTGLVCSMPLGSRPQNLWAELECAFLNTFEARWQYAAAGVAGGFAQGKNMMWRRQVLEAGGGIRALAAEIAEDAASTKLVRAQGLTVDLVDRPFEQPLGRRSLSDVWMRQLRWARMRRKTFPLHYAPEIFAGAALPCLVAAYGAHALDAGAPGILGAAVLMVLLWHIPEMVLARTAGWHFSWRMPLMLILRDLMLPIMYVDAWFVDNFTWRGNEMSVREEPTAHGG</sequence>
<dbReference type="Gene3D" id="3.90.550.10">
    <property type="entry name" value="Spore Coat Polysaccharide Biosynthesis Protein SpsA, Chain A"/>
    <property type="match status" value="1"/>
</dbReference>
<dbReference type="Proteomes" id="UP000236286">
    <property type="component" value="Unassembled WGS sequence"/>
</dbReference>
<evidence type="ECO:0000313" key="11">
    <source>
        <dbReference type="Proteomes" id="UP000236286"/>
    </source>
</evidence>
<evidence type="ECO:0000256" key="9">
    <source>
        <dbReference type="SAM" id="Phobius"/>
    </source>
</evidence>
<dbReference type="RefSeq" id="WP_102842485.1">
    <property type="nucleotide sequence ID" value="NZ_PDZR01000002.1"/>
</dbReference>